<evidence type="ECO:0000256" key="5">
    <source>
        <dbReference type="RuleBase" id="RU361196"/>
    </source>
</evidence>
<feature type="binding site" evidence="4">
    <location>
        <position position="397"/>
    </location>
    <ligand>
        <name>substrate</name>
    </ligand>
</feature>
<dbReference type="InterPro" id="IPR011330">
    <property type="entry name" value="Glyco_hydro/deAcase_b/a-brl"/>
</dbReference>
<name>A0A0V8GFX1_9BACL</name>
<dbReference type="InterPro" id="IPR040042">
    <property type="entry name" value="Branching_enz_MT3115-like"/>
</dbReference>
<gene>
    <name evidence="9" type="ORF">AS033_07405</name>
</gene>
<dbReference type="InterPro" id="IPR027291">
    <property type="entry name" value="Glyco_hydro_38_N_sf"/>
</dbReference>
<dbReference type="RefSeq" id="WP_058265101.1">
    <property type="nucleotide sequence ID" value="NZ_FMYN01000002.1"/>
</dbReference>
<dbReference type="GO" id="GO:0003844">
    <property type="term" value="F:1,4-alpha-glucan branching enzyme activity"/>
    <property type="evidence" value="ECO:0007669"/>
    <property type="project" value="InterPro"/>
</dbReference>
<dbReference type="PANTHER" id="PTHR41695:SF1">
    <property type="entry name" value="1,4-ALPHA-GLUCAN BRANCHING ENZYME TK1436"/>
    <property type="match status" value="1"/>
</dbReference>
<dbReference type="GO" id="GO:0005576">
    <property type="term" value="C:extracellular region"/>
    <property type="evidence" value="ECO:0007669"/>
    <property type="project" value="TreeGrafter"/>
</dbReference>
<evidence type="ECO:0000259" key="8">
    <source>
        <dbReference type="Pfam" id="PF09210"/>
    </source>
</evidence>
<dbReference type="Pfam" id="PF03065">
    <property type="entry name" value="Glyco_hydro_57"/>
    <property type="match status" value="1"/>
</dbReference>
<dbReference type="InterPro" id="IPR037090">
    <property type="entry name" value="57_glycoside_trans_central"/>
</dbReference>
<feature type="active site" description="Nucleophile" evidence="3">
    <location>
        <position position="183"/>
    </location>
</feature>
<dbReference type="Pfam" id="PF09210">
    <property type="entry name" value="BE_C"/>
    <property type="match status" value="1"/>
</dbReference>
<evidence type="ECO:0000256" key="6">
    <source>
        <dbReference type="SAM" id="Coils"/>
    </source>
</evidence>
<evidence type="ECO:0000256" key="4">
    <source>
        <dbReference type="PIRSR" id="PIRSR640042-2"/>
    </source>
</evidence>
<keyword evidence="6" id="KW-0175">Coiled coil</keyword>
<feature type="binding site" evidence="4">
    <location>
        <position position="457"/>
    </location>
    <ligand>
        <name>substrate</name>
    </ligand>
</feature>
<evidence type="ECO:0000313" key="9">
    <source>
        <dbReference type="EMBL" id="KSU49191.1"/>
    </source>
</evidence>
<keyword evidence="2 5" id="KW-0119">Carbohydrate metabolism</keyword>
<comment type="similarity">
    <text evidence="1 5">Belongs to the glycosyl hydrolase 57 family.</text>
</comment>
<dbReference type="Proteomes" id="UP000053797">
    <property type="component" value="Unassembled WGS sequence"/>
</dbReference>
<organism evidence="9 10">
    <name type="scientific">Exiguobacterium indicum</name>
    <dbReference type="NCBI Taxonomy" id="296995"/>
    <lineage>
        <taxon>Bacteria</taxon>
        <taxon>Bacillati</taxon>
        <taxon>Bacillota</taxon>
        <taxon>Bacilli</taxon>
        <taxon>Bacillales</taxon>
        <taxon>Bacillales Family XII. Incertae Sedis</taxon>
        <taxon>Exiguobacterium</taxon>
    </lineage>
</organism>
<feature type="domain" description="1,4-alpha-glucan branching enzyme C-terminal" evidence="8">
    <location>
        <begin position="417"/>
        <end position="513"/>
    </location>
</feature>
<feature type="binding site" evidence="4">
    <location>
        <position position="235"/>
    </location>
    <ligand>
        <name>substrate</name>
    </ligand>
</feature>
<dbReference type="Gene3D" id="1.20.1430.10">
    <property type="entry name" value="Families 57/38 glycoside transferase, middle domain"/>
    <property type="match status" value="1"/>
</dbReference>
<evidence type="ECO:0000256" key="1">
    <source>
        <dbReference type="ARBA" id="ARBA00006821"/>
    </source>
</evidence>
<evidence type="ECO:0000256" key="2">
    <source>
        <dbReference type="ARBA" id="ARBA00023277"/>
    </source>
</evidence>
<feature type="binding site" evidence="4">
    <location>
        <position position="252"/>
    </location>
    <ligand>
        <name>substrate</name>
    </ligand>
</feature>
<keyword evidence="9" id="KW-0808">Transferase</keyword>
<reference evidence="9 10" key="1">
    <citation type="journal article" date="2015" name="Int. J. Syst. Evol. Microbiol.">
        <title>Exiguobacterium enclense sp. nov., isolated from sediment.</title>
        <authorList>
            <person name="Dastager S.G."/>
            <person name="Mawlankar R."/>
            <person name="Sonalkar V.V."/>
            <person name="Thorat M.N."/>
            <person name="Mual P."/>
            <person name="Verma A."/>
            <person name="Krishnamurthi S."/>
            <person name="Tang S.K."/>
            <person name="Li W.J."/>
        </authorList>
    </citation>
    <scope>NUCLEOTIDE SEQUENCE [LARGE SCALE GENOMIC DNA]</scope>
    <source>
        <strain evidence="9 10">NIO-1109</strain>
    </source>
</reference>
<dbReference type="Gene3D" id="3.40.50.2000">
    <property type="entry name" value="Glycogen Phosphorylase B"/>
    <property type="match status" value="1"/>
</dbReference>
<evidence type="ECO:0000313" key="10">
    <source>
        <dbReference type="Proteomes" id="UP000053797"/>
    </source>
</evidence>
<dbReference type="GO" id="GO:0030979">
    <property type="term" value="P:alpha-glucan biosynthetic process"/>
    <property type="evidence" value="ECO:0007669"/>
    <property type="project" value="InterPro"/>
</dbReference>
<accession>A0A0V8GFX1</accession>
<evidence type="ECO:0000259" key="7">
    <source>
        <dbReference type="Pfam" id="PF03065"/>
    </source>
</evidence>
<dbReference type="AlphaFoldDB" id="A0A0V8GFX1"/>
<dbReference type="CDD" id="cd10792">
    <property type="entry name" value="GH57N_AmyC_like"/>
    <property type="match status" value="1"/>
</dbReference>
<dbReference type="SUPFAM" id="SSF88713">
    <property type="entry name" value="Glycoside hydrolase/deacetylase"/>
    <property type="match status" value="1"/>
</dbReference>
<dbReference type="GeneID" id="90836040"/>
<feature type="coiled-coil region" evidence="6">
    <location>
        <begin position="76"/>
        <end position="107"/>
    </location>
</feature>
<feature type="active site" description="Proton donor" evidence="3">
    <location>
        <position position="344"/>
    </location>
</feature>
<dbReference type="OrthoDB" id="9803279at2"/>
<dbReference type="Gene3D" id="3.20.110.10">
    <property type="entry name" value="Glycoside hydrolase 38, N terminal domain"/>
    <property type="match status" value="1"/>
</dbReference>
<dbReference type="SUPFAM" id="SSF53756">
    <property type="entry name" value="UDP-Glycosyltransferase/glycogen phosphorylase"/>
    <property type="match status" value="1"/>
</dbReference>
<dbReference type="InterPro" id="IPR004300">
    <property type="entry name" value="Glyco_hydro_57_N"/>
</dbReference>
<dbReference type="InterPro" id="IPR028995">
    <property type="entry name" value="Glyco_hydro_57/38_cen_sf"/>
</dbReference>
<sequence length="727" mass="84933">MRKGYFSLVLHAHLPYIRHEEAHRLEERWMYEAISETYIPLLWEVDRLSRPLGWTVSISPPVIEMLADPLIQERYIEHIEDTLRLIRQELERELAQKERDALLFYQDRYQDLLNTFLHWEKDLNRAFRHYKEQGYLDLITCTATHGFSPHMLSEQAARSEIQTGLNCFERHYGFRPSGLWMPECAYTPGLDRILYEEGIRYTFVDEHSILNADPSPKHGIGAPVYSPHGVALFPRDQIISGKIWSSVIGYPGHPDYREFYRDLAYDREWDQIAEFMHPEGLRYDTGLKLHRVTGETDQKDYYVRDWAWQRTSEHAADFAQALGEHLDAHQGQDFPPFLVTAPFDAELFGHWWFEGPDFLGKAMERLEDQGIESISPAIFLERHFQDIDTAHVAMGTWGRKGYAEVWINERNDWMIRHLHQLEKRLAGIVARNRHQDALTVKAKRQLIREYLLAVSSDWPFILDGQTTAQYAANRFREHILRFEETERRLDAEELTVEWLDDRYREYPFLQDSDIEPDVFLTAHDYYVAVKREKSWNTDAILLFVRQYDASDRPASELARRLAAAGENVYVVTEHLEAYRFEEGVHVYGVQVTGLPLVQTYNQLAALNLAFLRQAQALSKIVDFAVIHNFNMETASAAQAIAKIKELPLVSNVYDVESERSPDRSGGLVVALKRLEGDALRQSAVVYLEREESRHGVEQEYHVEKKPLRFEENLEKPYQHVTNPKKNG</sequence>
<feature type="domain" description="Glycoside hydrolase family 57 N-terminal" evidence="7">
    <location>
        <begin position="8"/>
        <end position="315"/>
    </location>
</feature>
<dbReference type="SUPFAM" id="SSF88688">
    <property type="entry name" value="Families 57/38 glycoside transferase middle domain"/>
    <property type="match status" value="1"/>
</dbReference>
<dbReference type="EMBL" id="LNQL01000002">
    <property type="protein sequence ID" value="KSU49191.1"/>
    <property type="molecule type" value="Genomic_DNA"/>
</dbReference>
<comment type="caution">
    <text evidence="9">The sequence shown here is derived from an EMBL/GenBank/DDBJ whole genome shotgun (WGS) entry which is preliminary data.</text>
</comment>
<dbReference type="PANTHER" id="PTHR41695">
    <property type="entry name" value="1,4-ALPHA-GLUCAN BRANCHING ENZYME RV3031-RELATED"/>
    <property type="match status" value="1"/>
</dbReference>
<dbReference type="InterPro" id="IPR015293">
    <property type="entry name" value="BE_C"/>
</dbReference>
<proteinExistence type="inferred from homology"/>
<protein>
    <submittedName>
        <fullName evidence="9">Glycosyl transferase</fullName>
    </submittedName>
</protein>
<evidence type="ECO:0000256" key="3">
    <source>
        <dbReference type="PIRSR" id="PIRSR640042-1"/>
    </source>
</evidence>